<evidence type="ECO:0000313" key="1">
    <source>
        <dbReference type="EMBL" id="MFD1366439.1"/>
    </source>
</evidence>
<dbReference type="Gene3D" id="3.40.50.2000">
    <property type="entry name" value="Glycogen Phosphorylase B"/>
    <property type="match status" value="1"/>
</dbReference>
<comment type="caution">
    <text evidence="1">The sequence shown here is derived from an EMBL/GenBank/DDBJ whole genome shotgun (WGS) entry which is preliminary data.</text>
</comment>
<proteinExistence type="predicted"/>
<gene>
    <name evidence="1" type="ORF">ACFQ5G_13885</name>
</gene>
<name>A0ABW4A7C5_9ACTN</name>
<evidence type="ECO:0000313" key="2">
    <source>
        <dbReference type="Proteomes" id="UP001597183"/>
    </source>
</evidence>
<organism evidence="1 2">
    <name type="scientific">Actinoplanes sichuanensis</name>
    <dbReference type="NCBI Taxonomy" id="512349"/>
    <lineage>
        <taxon>Bacteria</taxon>
        <taxon>Bacillati</taxon>
        <taxon>Actinomycetota</taxon>
        <taxon>Actinomycetes</taxon>
        <taxon>Micromonosporales</taxon>
        <taxon>Micromonosporaceae</taxon>
        <taxon>Actinoplanes</taxon>
    </lineage>
</organism>
<dbReference type="SUPFAM" id="SSF53756">
    <property type="entry name" value="UDP-Glycosyltransferase/glycogen phosphorylase"/>
    <property type="match status" value="1"/>
</dbReference>
<dbReference type="RefSeq" id="WP_317793199.1">
    <property type="nucleotide sequence ID" value="NZ_AP028461.1"/>
</dbReference>
<dbReference type="Proteomes" id="UP001597183">
    <property type="component" value="Unassembled WGS sequence"/>
</dbReference>
<dbReference type="EMBL" id="JBHTMK010000018">
    <property type="protein sequence ID" value="MFD1366439.1"/>
    <property type="molecule type" value="Genomic_DNA"/>
</dbReference>
<keyword evidence="2" id="KW-1185">Reference proteome</keyword>
<sequence length="97" mass="10666">MSDVLIVTWDGGGAVAPALGIASELRDRGHRVRVLGHPSMRARIEAHGPAFHAYRRARAWRPEARLSTRRAELAYLATCVDRGPGPGRHRPAPRVPM</sequence>
<protein>
    <recommendedName>
        <fullName evidence="3">Glycosyltransferase family 28 N-terminal domain-containing protein</fullName>
    </recommendedName>
</protein>
<reference evidence="2" key="1">
    <citation type="journal article" date="2019" name="Int. J. Syst. Evol. Microbiol.">
        <title>The Global Catalogue of Microorganisms (GCM) 10K type strain sequencing project: providing services to taxonomists for standard genome sequencing and annotation.</title>
        <authorList>
            <consortium name="The Broad Institute Genomics Platform"/>
            <consortium name="The Broad Institute Genome Sequencing Center for Infectious Disease"/>
            <person name="Wu L."/>
            <person name="Ma J."/>
        </authorList>
    </citation>
    <scope>NUCLEOTIDE SEQUENCE [LARGE SCALE GENOMIC DNA]</scope>
    <source>
        <strain evidence="2">CCM 7526</strain>
    </source>
</reference>
<accession>A0ABW4A7C5</accession>
<evidence type="ECO:0008006" key="3">
    <source>
        <dbReference type="Google" id="ProtNLM"/>
    </source>
</evidence>